<evidence type="ECO:0000313" key="5">
    <source>
        <dbReference type="Proteomes" id="UP001278995"/>
    </source>
</evidence>
<comment type="caution">
    <text evidence="3">The sequence shown here is derived from an EMBL/GenBank/DDBJ whole genome shotgun (WGS) entry which is preliminary data.</text>
</comment>
<evidence type="ECO:0000313" key="6">
    <source>
        <dbReference type="Proteomes" id="UP001284094"/>
    </source>
</evidence>
<evidence type="ECO:0000256" key="1">
    <source>
        <dbReference type="SAM" id="MobiDB-lite"/>
    </source>
</evidence>
<keyword evidence="6" id="KW-1185">Reference proteome</keyword>
<reference evidence="3 5" key="1">
    <citation type="submission" date="2023-11" db="EMBL/GenBank/DDBJ databases">
        <title>The common occurrence of Acinetobacte faecalis in cattle feces and its emended description.</title>
        <authorList>
            <person name="Kyselkova M."/>
            <person name="Xanthopoulou K."/>
            <person name="Shestivska V."/>
            <person name="Spanelova P."/>
            <person name="Maixnerova M."/>
            <person name="Higgins P.G."/>
            <person name="Nemec A."/>
        </authorList>
    </citation>
    <scope>NUCLEOTIDE SEQUENCE [LARGE SCALE GENOMIC DNA]</scope>
    <source>
        <strain evidence="3 5">ANC 7483</strain>
    </source>
</reference>
<evidence type="ECO:0000256" key="2">
    <source>
        <dbReference type="SAM" id="SignalP"/>
    </source>
</evidence>
<feature type="chain" id="PRO_5044326933" description="RcnB family protein" evidence="2">
    <location>
        <begin position="24"/>
        <end position="142"/>
    </location>
</feature>
<keyword evidence="2" id="KW-0732">Signal</keyword>
<evidence type="ECO:0000313" key="4">
    <source>
        <dbReference type="EMBL" id="MDY6551501.1"/>
    </source>
</evidence>
<gene>
    <name evidence="4" type="ORF">SKM48_12245</name>
    <name evidence="3" type="ORF">SKM51_09510</name>
</gene>
<dbReference type="Proteomes" id="UP001284094">
    <property type="component" value="Unassembled WGS sequence"/>
</dbReference>
<name>A0AB35UXT2_9GAMM</name>
<reference evidence="4 6" key="3">
    <citation type="journal article" date="2024" name="Syst. Appl. Microbiol.">
        <title>Evidence for the occurrence of Acinetobacter faecalis in cattle feces and its emended description.</title>
        <authorList>
            <person name="Kyselkova M."/>
            <person name="Xanthopoulou K."/>
            <person name="Shestivska V."/>
            <person name="Spanelova P."/>
            <person name="Maixnerova M."/>
            <person name="Higgins P.G."/>
            <person name="Nemec A."/>
        </authorList>
    </citation>
    <scope>NUCLEOTIDE SEQUENCE [LARGE SCALE GENOMIC DNA]</scope>
    <source>
        <strain evidence="4 6">ANC 7225</strain>
    </source>
</reference>
<protein>
    <recommendedName>
        <fullName evidence="7">RcnB family protein</fullName>
    </recommendedName>
</protein>
<dbReference type="Proteomes" id="UP001278995">
    <property type="component" value="Unassembled WGS sequence"/>
</dbReference>
<feature type="compositionally biased region" description="Low complexity" evidence="1">
    <location>
        <begin position="43"/>
        <end position="52"/>
    </location>
</feature>
<evidence type="ECO:0008006" key="7">
    <source>
        <dbReference type="Google" id="ProtNLM"/>
    </source>
</evidence>
<sequence>MKKFFTISTLSLTALITAQYSLAKKFIYDDQTGLYSEIRDNQNYNNSGQYYSPPVYGQPQQQNGRYYYDTNRDQRIDTTMPRPSWDWKKGDKIPEPLRTDHFKVKSNDSPRIYNVGPSEQWYKINSDYVLVDHRYKILDIVR</sequence>
<dbReference type="AlphaFoldDB" id="A0AB35UXT2"/>
<feature type="signal peptide" evidence="2">
    <location>
        <begin position="1"/>
        <end position="23"/>
    </location>
</feature>
<proteinExistence type="predicted"/>
<dbReference type="EMBL" id="JAXHPO010000084">
    <property type="protein sequence ID" value="MDY6551501.1"/>
    <property type="molecule type" value="Genomic_DNA"/>
</dbReference>
<evidence type="ECO:0000313" key="3">
    <source>
        <dbReference type="EMBL" id="MDY6487426.1"/>
    </source>
</evidence>
<organism evidence="3 5">
    <name type="scientific">Acinetobacter faecalis</name>
    <dbReference type="NCBI Taxonomy" id="2665161"/>
    <lineage>
        <taxon>Bacteria</taxon>
        <taxon>Pseudomonadati</taxon>
        <taxon>Pseudomonadota</taxon>
        <taxon>Gammaproteobacteria</taxon>
        <taxon>Moraxellales</taxon>
        <taxon>Moraxellaceae</taxon>
        <taxon>Acinetobacter</taxon>
    </lineage>
</organism>
<dbReference type="EMBL" id="JAXHPL010000052">
    <property type="protein sequence ID" value="MDY6487426.1"/>
    <property type="molecule type" value="Genomic_DNA"/>
</dbReference>
<feature type="region of interest" description="Disordered" evidence="1">
    <location>
        <begin position="43"/>
        <end position="63"/>
    </location>
</feature>
<reference evidence="4" key="2">
    <citation type="submission" date="2023-11" db="EMBL/GenBank/DDBJ databases">
        <authorList>
            <person name="Kyselkova M."/>
            <person name="Xanthopoulou K."/>
            <person name="Shestivska V."/>
            <person name="Spanelova P."/>
            <person name="Maixnerova M."/>
            <person name="Higgins P.G."/>
            <person name="Nemec A."/>
        </authorList>
    </citation>
    <scope>NUCLEOTIDE SEQUENCE</scope>
    <source>
        <strain evidence="4">ANC 7225</strain>
    </source>
</reference>
<accession>A0AB35UXT2</accession>
<dbReference type="RefSeq" id="WP_321096992.1">
    <property type="nucleotide sequence ID" value="NZ_JAXHPJ010000042.1"/>
</dbReference>
<dbReference type="Gene3D" id="3.10.450.160">
    <property type="entry name" value="inner membrane protein cigr"/>
    <property type="match status" value="1"/>
</dbReference>